<dbReference type="EMBL" id="CAAALY010095983">
    <property type="protein sequence ID" value="VEL28565.1"/>
    <property type="molecule type" value="Genomic_DNA"/>
</dbReference>
<dbReference type="GO" id="GO:0006750">
    <property type="term" value="P:glutathione biosynthetic process"/>
    <property type="evidence" value="ECO:0007669"/>
    <property type="project" value="UniProtKB-UniRule"/>
</dbReference>
<gene>
    <name evidence="7" type="ORF">PXEA_LOCUS22005</name>
</gene>
<accession>A0A448X5H6</accession>
<evidence type="ECO:0000256" key="2">
    <source>
        <dbReference type="ARBA" id="ARBA00022598"/>
    </source>
</evidence>
<reference evidence="7" key="1">
    <citation type="submission" date="2018-11" db="EMBL/GenBank/DDBJ databases">
        <authorList>
            <consortium name="Pathogen Informatics"/>
        </authorList>
    </citation>
    <scope>NUCLEOTIDE SEQUENCE</scope>
</reference>
<sequence>MGLLSAGTPLNWKETKNYADHVRREGIKQFLKSFHQLKYREKDTLLWGDEVEYTLILLDPDTKSAQLFLGANDIMDVLSLEEQEAKP</sequence>
<comment type="similarity">
    <text evidence="6">Belongs to the glutamate--cysteine ligase type 3 family.</text>
</comment>
<dbReference type="OrthoDB" id="6264676at2759"/>
<name>A0A448X5H6_9PLAT</name>
<keyword evidence="8" id="KW-1185">Reference proteome</keyword>
<evidence type="ECO:0000313" key="8">
    <source>
        <dbReference type="Proteomes" id="UP000784294"/>
    </source>
</evidence>
<keyword evidence="5 6" id="KW-0067">ATP-binding</keyword>
<evidence type="ECO:0000313" key="7">
    <source>
        <dbReference type="EMBL" id="VEL28565.1"/>
    </source>
</evidence>
<dbReference type="EC" id="6.3.2.2" evidence="1 6"/>
<proteinExistence type="inferred from homology"/>
<dbReference type="AlphaFoldDB" id="A0A448X5H6"/>
<dbReference type="GO" id="GO:0005524">
    <property type="term" value="F:ATP binding"/>
    <property type="evidence" value="ECO:0007669"/>
    <property type="project" value="UniProtKB-UniRule"/>
</dbReference>
<comment type="catalytic activity">
    <reaction evidence="6">
        <text>L-cysteine + L-glutamate + ATP = gamma-L-glutamyl-L-cysteine + ADP + phosphate + H(+)</text>
        <dbReference type="Rhea" id="RHEA:13285"/>
        <dbReference type="ChEBI" id="CHEBI:15378"/>
        <dbReference type="ChEBI" id="CHEBI:29985"/>
        <dbReference type="ChEBI" id="CHEBI:30616"/>
        <dbReference type="ChEBI" id="CHEBI:35235"/>
        <dbReference type="ChEBI" id="CHEBI:43474"/>
        <dbReference type="ChEBI" id="CHEBI:58173"/>
        <dbReference type="ChEBI" id="CHEBI:456216"/>
        <dbReference type="EC" id="6.3.2.2"/>
    </reaction>
</comment>
<protein>
    <recommendedName>
        <fullName evidence="1 6">Glutamate--cysteine ligase</fullName>
        <ecNumber evidence="1 6">6.3.2.2</ecNumber>
    </recommendedName>
    <alternativeName>
        <fullName evidence="6">Gamma-ECS</fullName>
    </alternativeName>
    <alternativeName>
        <fullName evidence="6">Gamma-glutamylcysteine synthetase</fullName>
    </alternativeName>
</protein>
<organism evidence="7 8">
    <name type="scientific">Protopolystoma xenopodis</name>
    <dbReference type="NCBI Taxonomy" id="117903"/>
    <lineage>
        <taxon>Eukaryota</taxon>
        <taxon>Metazoa</taxon>
        <taxon>Spiralia</taxon>
        <taxon>Lophotrochozoa</taxon>
        <taxon>Platyhelminthes</taxon>
        <taxon>Monogenea</taxon>
        <taxon>Polyopisthocotylea</taxon>
        <taxon>Polystomatidea</taxon>
        <taxon>Polystomatidae</taxon>
        <taxon>Protopolystoma</taxon>
    </lineage>
</organism>
<keyword evidence="4 6" id="KW-0547">Nucleotide-binding</keyword>
<evidence type="ECO:0000256" key="6">
    <source>
        <dbReference type="RuleBase" id="RU367135"/>
    </source>
</evidence>
<comment type="pathway">
    <text evidence="6">Sulfur metabolism; glutathione biosynthesis; glutathione from L-cysteine and L-glutamate: step 1/2.</text>
</comment>
<dbReference type="InterPro" id="IPR004308">
    <property type="entry name" value="GCS"/>
</dbReference>
<evidence type="ECO:0000256" key="4">
    <source>
        <dbReference type="ARBA" id="ARBA00022741"/>
    </source>
</evidence>
<comment type="caution">
    <text evidence="7">The sequence shown here is derived from an EMBL/GenBank/DDBJ whole genome shotgun (WGS) entry which is preliminary data.</text>
</comment>
<keyword evidence="3 6" id="KW-0317">Glutathione biosynthesis</keyword>
<dbReference type="GO" id="GO:0004357">
    <property type="term" value="F:glutamate-cysteine ligase activity"/>
    <property type="evidence" value="ECO:0007669"/>
    <property type="project" value="UniProtKB-UniRule"/>
</dbReference>
<dbReference type="UniPathway" id="UPA00142">
    <property type="reaction ID" value="UER00209"/>
</dbReference>
<dbReference type="GO" id="GO:0017109">
    <property type="term" value="C:glutamate-cysteine ligase complex"/>
    <property type="evidence" value="ECO:0007669"/>
    <property type="project" value="TreeGrafter"/>
</dbReference>
<dbReference type="PANTHER" id="PTHR11164">
    <property type="entry name" value="GLUTAMATE CYSTEINE LIGASE"/>
    <property type="match status" value="1"/>
</dbReference>
<keyword evidence="2 6" id="KW-0436">Ligase</keyword>
<evidence type="ECO:0000256" key="5">
    <source>
        <dbReference type="ARBA" id="ARBA00022840"/>
    </source>
</evidence>
<evidence type="ECO:0000256" key="1">
    <source>
        <dbReference type="ARBA" id="ARBA00012220"/>
    </source>
</evidence>
<evidence type="ECO:0000256" key="3">
    <source>
        <dbReference type="ARBA" id="ARBA00022684"/>
    </source>
</evidence>
<dbReference type="Gene3D" id="3.30.590.50">
    <property type="match status" value="1"/>
</dbReference>
<dbReference type="PANTHER" id="PTHR11164:SF0">
    <property type="entry name" value="GLUTAMATE--CYSTEINE LIGASE CATALYTIC SUBUNIT"/>
    <property type="match status" value="1"/>
</dbReference>
<dbReference type="Proteomes" id="UP000784294">
    <property type="component" value="Unassembled WGS sequence"/>
</dbReference>